<proteinExistence type="predicted"/>
<dbReference type="AlphaFoldDB" id="A0A1E5RYW4"/>
<evidence type="ECO:0000313" key="3">
    <source>
        <dbReference type="EMBL" id="OEJ92190.1"/>
    </source>
</evidence>
<evidence type="ECO:0000313" key="4">
    <source>
        <dbReference type="Proteomes" id="UP000095605"/>
    </source>
</evidence>
<feature type="region of interest" description="Disordered" evidence="1">
    <location>
        <begin position="52"/>
        <end position="78"/>
    </location>
</feature>
<feature type="compositionally biased region" description="Basic and acidic residues" evidence="1">
    <location>
        <begin position="52"/>
        <end position="76"/>
    </location>
</feature>
<keyword evidence="4" id="KW-1185">Reference proteome</keyword>
<comment type="caution">
    <text evidence="3">The sequence shown here is derived from an EMBL/GenBank/DDBJ whole genome shotgun (WGS) entry which is preliminary data.</text>
</comment>
<dbReference type="Proteomes" id="UP000095605">
    <property type="component" value="Unassembled WGS sequence"/>
</dbReference>
<protein>
    <recommendedName>
        <fullName evidence="2">C2H2-type domain-containing protein</fullName>
    </recommendedName>
</protein>
<gene>
    <name evidence="3" type="ORF">AWRI3578_g25</name>
</gene>
<dbReference type="PROSITE" id="PS00028">
    <property type="entry name" value="ZINC_FINGER_C2H2_1"/>
    <property type="match status" value="1"/>
</dbReference>
<organism evidence="3 4">
    <name type="scientific">Hanseniaspora opuntiae</name>
    <dbReference type="NCBI Taxonomy" id="211096"/>
    <lineage>
        <taxon>Eukaryota</taxon>
        <taxon>Fungi</taxon>
        <taxon>Dikarya</taxon>
        <taxon>Ascomycota</taxon>
        <taxon>Saccharomycotina</taxon>
        <taxon>Saccharomycetes</taxon>
        <taxon>Saccharomycodales</taxon>
        <taxon>Saccharomycodaceae</taxon>
        <taxon>Hanseniaspora</taxon>
    </lineage>
</organism>
<dbReference type="InterPro" id="IPR013087">
    <property type="entry name" value="Znf_C2H2_type"/>
</dbReference>
<feature type="domain" description="C2H2-type" evidence="2">
    <location>
        <begin position="127"/>
        <end position="150"/>
    </location>
</feature>
<evidence type="ECO:0000259" key="2">
    <source>
        <dbReference type="PROSITE" id="PS00028"/>
    </source>
</evidence>
<name>A0A1E5RYW4_9ASCO</name>
<dbReference type="OrthoDB" id="3972870at2759"/>
<dbReference type="EMBL" id="LPNL01000001">
    <property type="protein sequence ID" value="OEJ92190.1"/>
    <property type="molecule type" value="Genomic_DNA"/>
</dbReference>
<sequence>MDSSIINNNSTPILEITTDIRECLVNVINNKVSKEFLDQECLAYSSNLPHEQKDEIGSNETLHDSDKSMPNDKQDGADLFSGSPVSQKVMDYAIVDSTDVCEQFQFFQRPSVIEQINTLKFPTSFSCGQDDCTMAFMTELNLRRHIVLEHFNAELEEDLTSINLVCTKCVHRNMCMFSFTDLHDYLGHYHVHDSKEFNQFIEHIFVDLNKEINFSNFMLLSNNDILSEKYSFVIKKNEMHEMIQMLNRLRIKQGLGI</sequence>
<reference evidence="4" key="1">
    <citation type="journal article" date="2016" name="Genome Announc.">
        <title>Genome sequences of three species of Hanseniaspora isolated from spontaneous wine fermentations.</title>
        <authorList>
            <person name="Sternes P.R."/>
            <person name="Lee D."/>
            <person name="Kutyna D.R."/>
            <person name="Borneman A.R."/>
        </authorList>
    </citation>
    <scope>NUCLEOTIDE SEQUENCE [LARGE SCALE GENOMIC DNA]</scope>
    <source>
        <strain evidence="4">AWRI3578</strain>
    </source>
</reference>
<evidence type="ECO:0000256" key="1">
    <source>
        <dbReference type="SAM" id="MobiDB-lite"/>
    </source>
</evidence>
<accession>A0A1E5RYW4</accession>